<dbReference type="GO" id="GO:0003714">
    <property type="term" value="F:transcription corepressor activity"/>
    <property type="evidence" value="ECO:0007669"/>
    <property type="project" value="InterPro"/>
</dbReference>
<dbReference type="PROSITE" id="PS50082">
    <property type="entry name" value="WD_REPEATS_2"/>
    <property type="match status" value="3"/>
</dbReference>
<dbReference type="CDD" id="cd00200">
    <property type="entry name" value="WD40"/>
    <property type="match status" value="1"/>
</dbReference>
<dbReference type="Proteomes" id="UP000004994">
    <property type="component" value="Chromosome 12"/>
</dbReference>
<dbReference type="GeneID" id="109119168"/>
<name>K4DCS9_SOLLC</name>
<sequence length="407" mass="45413">MHTQEEQLTLPMEAIDYYYGNELTHALRDFVPGYIEGGTDASVFVDTNQINSWNVLGEQQTMNSPERSLRRQGKQPMVETGRKSKSPLSSLGLVGKEIGGQSNPMVVSTQKDKPKGIFLKNIHNYHATNIELLCCHFNTQGEFLAIGGHDNRVMIMDLGNNNFSTGEGHFQNITDIRFRPNSTIFATSSLDKTVKIWDAAEPTKTYGSLEGHYGHVMSVDYHPTMVNILTSCDHNNEIRLWNVNWGGSLLTLKGGSKQVRFQPQLGNLLASSTQNIINIFDIETQTLQKTLQGHDGNILSMCWDTTGYYMASVSEDRARIWSVREGICVFELLSGVNKFQSCVYHPGHILALVIGTNKFLELWNPMCNKNITSSFCAHEGVISSLADSRAKGTIASVSHDGWMKIWS</sequence>
<organism evidence="5">
    <name type="scientific">Solanum lycopersicum</name>
    <name type="common">Tomato</name>
    <name type="synonym">Lycopersicon esculentum</name>
    <dbReference type="NCBI Taxonomy" id="4081"/>
    <lineage>
        <taxon>Eukaryota</taxon>
        <taxon>Viridiplantae</taxon>
        <taxon>Streptophyta</taxon>
        <taxon>Embryophyta</taxon>
        <taxon>Tracheophyta</taxon>
        <taxon>Spermatophyta</taxon>
        <taxon>Magnoliopsida</taxon>
        <taxon>eudicotyledons</taxon>
        <taxon>Gunneridae</taxon>
        <taxon>Pentapetalae</taxon>
        <taxon>asterids</taxon>
        <taxon>lamiids</taxon>
        <taxon>Solanales</taxon>
        <taxon>Solanaceae</taxon>
        <taxon>Solanoideae</taxon>
        <taxon>Solaneae</taxon>
        <taxon>Solanum</taxon>
        <taxon>Solanum subgen. Lycopersicon</taxon>
    </lineage>
</organism>
<dbReference type="eggNOG" id="KOG0266">
    <property type="taxonomic scope" value="Eukaryota"/>
</dbReference>
<dbReference type="SMART" id="SM00320">
    <property type="entry name" value="WD40"/>
    <property type="match status" value="6"/>
</dbReference>
<feature type="repeat" description="WD" evidence="3">
    <location>
        <begin position="166"/>
        <end position="198"/>
    </location>
</feature>
<evidence type="ECO:0000256" key="4">
    <source>
        <dbReference type="SAM" id="MobiDB-lite"/>
    </source>
</evidence>
<dbReference type="STRING" id="4081.K4DCS9"/>
<dbReference type="RefSeq" id="XP_019067025.2">
    <property type="nucleotide sequence ID" value="XM_019211480.3"/>
</dbReference>
<dbReference type="InterPro" id="IPR036322">
    <property type="entry name" value="WD40_repeat_dom_sf"/>
</dbReference>
<dbReference type="Pfam" id="PF00400">
    <property type="entry name" value="WD40"/>
    <property type="match status" value="5"/>
</dbReference>
<dbReference type="InterPro" id="IPR015943">
    <property type="entry name" value="WD40/YVTN_repeat-like_dom_sf"/>
</dbReference>
<evidence type="ECO:0000313" key="6">
    <source>
        <dbReference type="Proteomes" id="UP000004994"/>
    </source>
</evidence>
<dbReference type="OrthoDB" id="47802at2759"/>
<dbReference type="PROSITE" id="PS50294">
    <property type="entry name" value="WD_REPEATS_REGION"/>
    <property type="match status" value="3"/>
</dbReference>
<gene>
    <name evidence="5" type="primary">LOC109119168</name>
</gene>
<dbReference type="InterPro" id="IPR044716">
    <property type="entry name" value="LEUNIG-like"/>
</dbReference>
<reference evidence="5" key="1">
    <citation type="journal article" date="2012" name="Nature">
        <title>The tomato genome sequence provides insights into fleshy fruit evolution.</title>
        <authorList>
            <consortium name="Tomato Genome Consortium"/>
        </authorList>
    </citation>
    <scope>NUCLEOTIDE SEQUENCE [LARGE SCALE GENOMIC DNA]</scope>
    <source>
        <strain evidence="5">cv. Heinz 1706</strain>
    </source>
</reference>
<keyword evidence="1 3" id="KW-0853">WD repeat</keyword>
<dbReference type="KEGG" id="sly:109119168"/>
<dbReference type="PANTHER" id="PTHR44376:SF19">
    <property type="entry name" value="WD-REPEAT PROTEIN"/>
    <property type="match status" value="1"/>
</dbReference>
<dbReference type="PaxDb" id="4081-Solyc12g013940.1.1"/>
<keyword evidence="2" id="KW-0677">Repeat</keyword>
<evidence type="ECO:0000256" key="1">
    <source>
        <dbReference type="ARBA" id="ARBA00022574"/>
    </source>
</evidence>
<dbReference type="SUPFAM" id="SSF50978">
    <property type="entry name" value="WD40 repeat-like"/>
    <property type="match status" value="1"/>
</dbReference>
<evidence type="ECO:0000313" key="5">
    <source>
        <dbReference type="EnsemblPlants" id="Solyc12g013940.1.1"/>
    </source>
</evidence>
<dbReference type="InParanoid" id="K4DCS9"/>
<dbReference type="HOGENOM" id="CLU_676874_0_0_1"/>
<dbReference type="Gramene" id="Solyc12g013940.1.1">
    <property type="protein sequence ID" value="Solyc12g013940.1.1"/>
    <property type="gene ID" value="Solyc12g013940.1"/>
</dbReference>
<dbReference type="AlphaFoldDB" id="K4DCS9"/>
<evidence type="ECO:0000256" key="3">
    <source>
        <dbReference type="PROSITE-ProRule" id="PRU00221"/>
    </source>
</evidence>
<dbReference type="PhylomeDB" id="K4DCS9"/>
<protein>
    <submittedName>
        <fullName evidence="5">Uncharacterized protein</fullName>
    </submittedName>
</protein>
<keyword evidence="6" id="KW-1185">Reference proteome</keyword>
<feature type="repeat" description="WD" evidence="3">
    <location>
        <begin position="209"/>
        <end position="251"/>
    </location>
</feature>
<accession>K4DCS9</accession>
<feature type="repeat" description="WD" evidence="3">
    <location>
        <begin position="375"/>
        <end position="407"/>
    </location>
</feature>
<dbReference type="OMA" id="SKICARF"/>
<dbReference type="PANTHER" id="PTHR44376">
    <property type="entry name" value="TRANSCRIPTIONAL REGULATOR OF FILAMENTOUS GROWTH FLO8"/>
    <property type="match status" value="1"/>
</dbReference>
<feature type="region of interest" description="Disordered" evidence="4">
    <location>
        <begin position="59"/>
        <end position="90"/>
    </location>
</feature>
<dbReference type="EnsemblPlants" id="Solyc12g013940.1.1">
    <property type="protein sequence ID" value="Solyc12g013940.1.1"/>
    <property type="gene ID" value="Solyc12g013940.1"/>
</dbReference>
<dbReference type="PROSITE" id="PS00678">
    <property type="entry name" value="WD_REPEATS_1"/>
    <property type="match status" value="1"/>
</dbReference>
<dbReference type="InterPro" id="IPR019775">
    <property type="entry name" value="WD40_repeat_CS"/>
</dbReference>
<dbReference type="InterPro" id="IPR001680">
    <property type="entry name" value="WD40_rpt"/>
</dbReference>
<evidence type="ECO:0000256" key="2">
    <source>
        <dbReference type="ARBA" id="ARBA00022737"/>
    </source>
</evidence>
<reference evidence="5" key="2">
    <citation type="submission" date="2015-06" db="UniProtKB">
        <authorList>
            <consortium name="EnsemblPlants"/>
        </authorList>
    </citation>
    <scope>IDENTIFICATION</scope>
    <source>
        <strain evidence="5">cv. Heinz 1706</strain>
    </source>
</reference>
<dbReference type="Gene3D" id="2.130.10.10">
    <property type="entry name" value="YVTN repeat-like/Quinoprotein amine dehydrogenase"/>
    <property type="match status" value="2"/>
</dbReference>
<proteinExistence type="predicted"/>